<dbReference type="PANTHER" id="PTHR10937:SF8">
    <property type="entry name" value="AMINOTRANSFERASE-RELATED"/>
    <property type="match status" value="1"/>
</dbReference>
<keyword evidence="5" id="KW-1185">Reference proteome</keyword>
<dbReference type="InterPro" id="IPR035466">
    <property type="entry name" value="GlmS/AgaS_SIS"/>
</dbReference>
<dbReference type="CDD" id="cd05009">
    <property type="entry name" value="SIS_GlmS_GlmD_2"/>
    <property type="match status" value="1"/>
</dbReference>
<dbReference type="GO" id="GO:0008483">
    <property type="term" value="F:transaminase activity"/>
    <property type="evidence" value="ECO:0007669"/>
    <property type="project" value="UniProtKB-KW"/>
</dbReference>
<dbReference type="Proteomes" id="UP000280346">
    <property type="component" value="Unassembled WGS sequence"/>
</dbReference>
<keyword evidence="2" id="KW-0677">Repeat</keyword>
<dbReference type="Pfam" id="PF01380">
    <property type="entry name" value="SIS"/>
    <property type="match status" value="2"/>
</dbReference>
<dbReference type="InterPro" id="IPR035490">
    <property type="entry name" value="GlmS/FrlB_SIS"/>
</dbReference>
<evidence type="ECO:0000313" key="5">
    <source>
        <dbReference type="Proteomes" id="UP000280346"/>
    </source>
</evidence>
<reference evidence="4 5" key="1">
    <citation type="submission" date="2018-12" db="EMBL/GenBank/DDBJ databases">
        <authorList>
            <person name="Yang Y."/>
        </authorList>
    </citation>
    <scope>NUCLEOTIDE SEQUENCE [LARGE SCALE GENOMIC DNA]</scope>
    <source>
        <strain evidence="4 5">GSF71</strain>
    </source>
</reference>
<dbReference type="GO" id="GO:1901135">
    <property type="term" value="P:carbohydrate derivative metabolic process"/>
    <property type="evidence" value="ECO:0007669"/>
    <property type="project" value="InterPro"/>
</dbReference>
<dbReference type="InterPro" id="IPR001347">
    <property type="entry name" value="SIS_dom"/>
</dbReference>
<evidence type="ECO:0000313" key="4">
    <source>
        <dbReference type="EMBL" id="RUQ68487.1"/>
    </source>
</evidence>
<dbReference type="PANTHER" id="PTHR10937">
    <property type="entry name" value="GLUCOSAMINE--FRUCTOSE-6-PHOSPHATE AMINOTRANSFERASE, ISOMERIZING"/>
    <property type="match status" value="1"/>
</dbReference>
<gene>
    <name evidence="4" type="ORF">EJ913_17825</name>
</gene>
<feature type="domain" description="SIS" evidence="3">
    <location>
        <begin position="197"/>
        <end position="333"/>
    </location>
</feature>
<dbReference type="InterPro" id="IPR046348">
    <property type="entry name" value="SIS_dom_sf"/>
</dbReference>
<feature type="domain" description="SIS" evidence="3">
    <location>
        <begin position="33"/>
        <end position="175"/>
    </location>
</feature>
<dbReference type="AlphaFoldDB" id="A0A433J6B3"/>
<dbReference type="Gene3D" id="3.40.50.10490">
    <property type="entry name" value="Glucose-6-phosphate isomerase like protein, domain 1"/>
    <property type="match status" value="2"/>
</dbReference>
<dbReference type="PROSITE" id="PS51464">
    <property type="entry name" value="SIS"/>
    <property type="match status" value="2"/>
</dbReference>
<dbReference type="RefSeq" id="WP_127000297.1">
    <property type="nucleotide sequence ID" value="NZ_CP173194.1"/>
</dbReference>
<accession>A0A433J6B3</accession>
<evidence type="ECO:0000256" key="1">
    <source>
        <dbReference type="ARBA" id="ARBA00022576"/>
    </source>
</evidence>
<dbReference type="OrthoDB" id="9761808at2"/>
<comment type="caution">
    <text evidence="4">The sequence shown here is derived from an EMBL/GenBank/DDBJ whole genome shotgun (WGS) entry which is preliminary data.</text>
</comment>
<keyword evidence="1" id="KW-0808">Transferase</keyword>
<name>A0A433J6B3_9PROT</name>
<organism evidence="4 5">
    <name type="scientific">Azospirillum doebereinerae</name>
    <dbReference type="NCBI Taxonomy" id="92933"/>
    <lineage>
        <taxon>Bacteria</taxon>
        <taxon>Pseudomonadati</taxon>
        <taxon>Pseudomonadota</taxon>
        <taxon>Alphaproteobacteria</taxon>
        <taxon>Rhodospirillales</taxon>
        <taxon>Azospirillaceae</taxon>
        <taxon>Azospirillum</taxon>
    </lineage>
</organism>
<sequence length="343" mass="34670">MTTAQSLMLTETNESPAVVAALLDREAAVFAEIARLFAARRPTVVTTAARGSSDHAATFFKYLMEIRTGIPVASIGPSVASVYGAPLRLDDGVHVTVSQSGASPDIVALQAAAKRGGAVTVAVVNVTDSPLAREADLVLALHAGAERSVAATKSFIATGAALAAMVAAVAGDDALRHGVGALPGALAAATAVDTTDIADTLAVATSFYTAGRGPGYAIALEAALKAKETTGIHAEAFSLAELMHGPLRLVGAGFPVVAFVPDDAAFDHNRQALDRLAALGAVARPLSASPLPGSGGAVPTTGSGLIDPLVSIACYYRMIEAVARRKGLDPDRPANLSKVTATT</sequence>
<dbReference type="GO" id="GO:0097367">
    <property type="term" value="F:carbohydrate derivative binding"/>
    <property type="evidence" value="ECO:0007669"/>
    <property type="project" value="InterPro"/>
</dbReference>
<protein>
    <submittedName>
        <fullName evidence="4">SIS domain-containing protein</fullName>
    </submittedName>
</protein>
<evidence type="ECO:0000259" key="3">
    <source>
        <dbReference type="PROSITE" id="PS51464"/>
    </source>
</evidence>
<keyword evidence="1" id="KW-0032">Aminotransferase</keyword>
<dbReference type="SUPFAM" id="SSF53697">
    <property type="entry name" value="SIS domain"/>
    <property type="match status" value="1"/>
</dbReference>
<dbReference type="CDD" id="cd05008">
    <property type="entry name" value="SIS_GlmS_GlmD_1"/>
    <property type="match status" value="1"/>
</dbReference>
<proteinExistence type="predicted"/>
<evidence type="ECO:0000256" key="2">
    <source>
        <dbReference type="ARBA" id="ARBA00022737"/>
    </source>
</evidence>
<dbReference type="EMBL" id="RZIJ01000014">
    <property type="protein sequence ID" value="RUQ68487.1"/>
    <property type="molecule type" value="Genomic_DNA"/>
</dbReference>